<dbReference type="InterPro" id="IPR051200">
    <property type="entry name" value="Host-pathogen_enzymatic-act"/>
</dbReference>
<organism evidence="2 3">
    <name type="scientific">Novosphingobium resinovorum</name>
    <dbReference type="NCBI Taxonomy" id="158500"/>
    <lineage>
        <taxon>Bacteria</taxon>
        <taxon>Pseudomonadati</taxon>
        <taxon>Pseudomonadota</taxon>
        <taxon>Alphaproteobacteria</taxon>
        <taxon>Sphingomonadales</taxon>
        <taxon>Sphingomonadaceae</taxon>
        <taxon>Novosphingobium</taxon>
    </lineage>
</organism>
<keyword evidence="1" id="KW-0732">Signal</keyword>
<protein>
    <submittedName>
        <fullName evidence="2">Uncharacterized protein</fullName>
    </submittedName>
</protein>
<gene>
    <name evidence="2" type="ORF">BV97_05566</name>
</gene>
<dbReference type="PANTHER" id="PTHR47197:SF3">
    <property type="entry name" value="DIHYDRO-HEME D1 DEHYDROGENASE"/>
    <property type="match status" value="1"/>
</dbReference>
<dbReference type="eggNOG" id="COG3391">
    <property type="taxonomic scope" value="Bacteria"/>
</dbReference>
<dbReference type="PANTHER" id="PTHR47197">
    <property type="entry name" value="PROTEIN NIRF"/>
    <property type="match status" value="1"/>
</dbReference>
<proteinExistence type="predicted"/>
<dbReference type="RefSeq" id="WP_008827899.1">
    <property type="nucleotide sequence ID" value="NZ_CP128491.1"/>
</dbReference>
<dbReference type="AlphaFoldDB" id="A0A031J6X9"/>
<comment type="caution">
    <text evidence="2">The sequence shown here is derived from an EMBL/GenBank/DDBJ whole genome shotgun (WGS) entry which is preliminary data.</text>
</comment>
<feature type="chain" id="PRO_5001556421" evidence="1">
    <location>
        <begin position="32"/>
        <end position="353"/>
    </location>
</feature>
<evidence type="ECO:0000313" key="3">
    <source>
        <dbReference type="Proteomes" id="UP000024329"/>
    </source>
</evidence>
<dbReference type="InterPro" id="IPR015943">
    <property type="entry name" value="WD40/YVTN_repeat-like_dom_sf"/>
</dbReference>
<name>A0A031J6X9_9SPHN</name>
<dbReference type="EMBL" id="JFYZ01000076">
    <property type="protein sequence ID" value="EZP69589.1"/>
    <property type="molecule type" value="Genomic_DNA"/>
</dbReference>
<reference evidence="2 3" key="1">
    <citation type="submission" date="2014-03" db="EMBL/GenBank/DDBJ databases">
        <title>Whole genome sequence of Novosphingobium resinovorum KF1.</title>
        <authorList>
            <person name="Gan H.M."/>
            <person name="Gan H.Y."/>
            <person name="Chew T.H."/>
            <person name="Savka M.A."/>
        </authorList>
    </citation>
    <scope>NUCLEOTIDE SEQUENCE [LARGE SCALE GENOMIC DNA]</scope>
    <source>
        <strain evidence="2 3">KF1</strain>
    </source>
</reference>
<accession>A0A031J6X9</accession>
<sequence>MISSSPKTLAGILGLCGSAALAAALATPAQAAPARAPASAFVRSASIPAGDDSWDFATWDAATHRLLVAHGNDVLVVDPDARQPVKAIGKIAYAHGVLPIPGTNSLLVSSKKDASARILDASTGEQIANIAIGEDPDAELISPDGHTGYVMDAAGGAVSVIDLVTYKETARIPVKPGLEVAVEYAPGKIAVNNEDENEIELVDTQAGRMSGIIALPGCTGPTGLALDPSTGLALSACANGKASLVDTHTGKQVALLSIGLGPDTAIWDGQHKRFIVPCGKSGTVSVIALKGRKAMPASTSKSETSARTGAYDPATGRLFLPAASFTPATNGGRGTIVPGSFHILVMAPASHHG</sequence>
<evidence type="ECO:0000256" key="1">
    <source>
        <dbReference type="SAM" id="SignalP"/>
    </source>
</evidence>
<dbReference type="Proteomes" id="UP000024329">
    <property type="component" value="Unassembled WGS sequence"/>
</dbReference>
<dbReference type="PATRIC" id="fig|158500.4.peg.5644"/>
<dbReference type="InterPro" id="IPR011048">
    <property type="entry name" value="Haem_d1_sf"/>
</dbReference>
<evidence type="ECO:0000313" key="2">
    <source>
        <dbReference type="EMBL" id="EZP69589.1"/>
    </source>
</evidence>
<dbReference type="Gene3D" id="2.130.10.10">
    <property type="entry name" value="YVTN repeat-like/Quinoprotein amine dehydrogenase"/>
    <property type="match status" value="2"/>
</dbReference>
<feature type="signal peptide" evidence="1">
    <location>
        <begin position="1"/>
        <end position="31"/>
    </location>
</feature>
<dbReference type="SUPFAM" id="SSF51004">
    <property type="entry name" value="C-terminal (heme d1) domain of cytochrome cd1-nitrite reductase"/>
    <property type="match status" value="1"/>
</dbReference>